<feature type="compositionally biased region" description="Basic residues" evidence="1">
    <location>
        <begin position="201"/>
        <end position="212"/>
    </location>
</feature>
<evidence type="ECO:0000256" key="1">
    <source>
        <dbReference type="SAM" id="MobiDB-lite"/>
    </source>
</evidence>
<feature type="domain" description="Translation initiation factor IF-2 N-terminal" evidence="2">
    <location>
        <begin position="1"/>
        <end position="50"/>
    </location>
</feature>
<dbReference type="EMBL" id="BASD01000010">
    <property type="protein sequence ID" value="GAD18905.1"/>
    <property type="molecule type" value="Genomic_DNA"/>
</dbReference>
<keyword evidence="3" id="KW-0396">Initiation factor</keyword>
<organism evidence="3 4">
    <name type="scientific">Helicobacter fennelliae MRY12-0050</name>
    <dbReference type="NCBI Taxonomy" id="1325130"/>
    <lineage>
        <taxon>Bacteria</taxon>
        <taxon>Pseudomonadati</taxon>
        <taxon>Campylobacterota</taxon>
        <taxon>Epsilonproteobacteria</taxon>
        <taxon>Campylobacterales</taxon>
        <taxon>Helicobacteraceae</taxon>
        <taxon>Helicobacter</taxon>
    </lineage>
</organism>
<dbReference type="Pfam" id="PF04760">
    <property type="entry name" value="IF2_N"/>
    <property type="match status" value="1"/>
</dbReference>
<comment type="caution">
    <text evidence="3">The sequence shown here is derived from an EMBL/GenBank/DDBJ whole genome shotgun (WGS) entry which is preliminary data.</text>
</comment>
<proteinExistence type="predicted"/>
<evidence type="ECO:0000259" key="2">
    <source>
        <dbReference type="Pfam" id="PF04760"/>
    </source>
</evidence>
<gene>
    <name evidence="3" type="ORF">HFN_0036</name>
</gene>
<dbReference type="Proteomes" id="UP000018143">
    <property type="component" value="Unassembled WGS sequence"/>
</dbReference>
<reference evidence="3 4" key="1">
    <citation type="journal article" date="2013" name="Genome Announc.">
        <title>Draft Genome Sequence of Helicobacter fennelliae Strain MRY12-0050, Isolated from a Bacteremia Patient.</title>
        <authorList>
            <person name="Rimbara E."/>
            <person name="Matsui M."/>
            <person name="Mori S."/>
            <person name="Suzuki S."/>
            <person name="Suzuki M."/>
            <person name="Kim H."/>
            <person name="Sekizuka T."/>
            <person name="Kuroda M."/>
            <person name="Shibayama K."/>
        </authorList>
    </citation>
    <scope>NUCLEOTIDE SEQUENCE [LARGE SCALE GENOMIC DNA]</scope>
    <source>
        <strain evidence="3 4">MRY12-0050</strain>
    </source>
</reference>
<evidence type="ECO:0000313" key="4">
    <source>
        <dbReference type="Proteomes" id="UP000018143"/>
    </source>
</evidence>
<feature type="compositionally biased region" description="Basic and acidic residues" evidence="1">
    <location>
        <begin position="191"/>
        <end position="200"/>
    </location>
</feature>
<feature type="region of interest" description="Disordered" evidence="1">
    <location>
        <begin position="56"/>
        <end position="215"/>
    </location>
</feature>
<evidence type="ECO:0000313" key="3">
    <source>
        <dbReference type="EMBL" id="GAD18905.1"/>
    </source>
</evidence>
<feature type="compositionally biased region" description="Polar residues" evidence="1">
    <location>
        <begin position="124"/>
        <end position="157"/>
    </location>
</feature>
<dbReference type="Gene3D" id="1.10.10.2480">
    <property type="match status" value="1"/>
</dbReference>
<accession>T1CY90</accession>
<feature type="compositionally biased region" description="Basic and acidic residues" evidence="1">
    <location>
        <begin position="60"/>
        <end position="92"/>
    </location>
</feature>
<name>T1CY90_9HELI</name>
<sequence length="292" mass="33170">MDKVKIVEIAEDAAKNPKEVLEKAKEMGIDVKNITSTVSTEIAGFIYEYVTTGKNLMPQPKEKKPAKAKKTKEVAKEAIKTTKKAKEAESKEATTAIEHTQEKSTKTKSTQPKSKKSTQKSSQELQDNTTESNTESTQITSLQEPLSKDSNLMQRNTGIRIIKKTNDDEAESKPQATQIKKTTYMPSIQEMMREQEEPQQKKVKKPKNRFRSKNTAGKKSIFLNVILKRAIMTMMMNKMRLCFLISMSMRLEMKKKKWKRDRFSLIGCKSSAKIHGSMKIDQLVGQGARSQK</sequence>
<keyword evidence="3" id="KW-0648">Protein biosynthesis</keyword>
<feature type="compositionally biased region" description="Polar residues" evidence="1">
    <location>
        <begin position="174"/>
        <end position="186"/>
    </location>
</feature>
<dbReference type="STRING" id="1325130.HFN_0036"/>
<protein>
    <submittedName>
        <fullName evidence="3">Translation initiation factor 2</fullName>
    </submittedName>
</protein>
<dbReference type="InterPro" id="IPR006847">
    <property type="entry name" value="IF2_N"/>
</dbReference>
<keyword evidence="4" id="KW-1185">Reference proteome</keyword>
<dbReference type="AlphaFoldDB" id="T1CY90"/>
<dbReference type="GO" id="GO:0003743">
    <property type="term" value="F:translation initiation factor activity"/>
    <property type="evidence" value="ECO:0007669"/>
    <property type="project" value="UniProtKB-KW"/>
</dbReference>